<dbReference type="EMBL" id="JBHMDY010000001">
    <property type="protein sequence ID" value="MFB9258433.1"/>
    <property type="molecule type" value="Genomic_DNA"/>
</dbReference>
<sequence length="242" mass="26537">MSLPDSLKLVAARLPAPLIVLDFGVDADGYLVAVCSREQAKKIKAIADGVEMNPRIIDGEGVDPDAVYATVAGRLSGVLDLEQRISARISEGMASREFTVEASGTWVRPLDLPRTKLRVWLSTRQLNSTAVRVRLHVGVGVERAVLRPHIPDDVAAGWLDDDREPRDAPVRPFLDPDYLHPSYSHEQSPAYFGLIATEDNWESGVDEYVFETIDRYLPPILAALTTADGLPARAPRGPTSEM</sequence>
<protein>
    <submittedName>
        <fullName evidence="1">Uncharacterized protein</fullName>
    </submittedName>
</protein>
<proteinExistence type="predicted"/>
<keyword evidence="2" id="KW-1185">Reference proteome</keyword>
<organism evidence="1 2">
    <name type="scientific">Dietzia aerolata</name>
    <dbReference type="NCBI Taxonomy" id="595984"/>
    <lineage>
        <taxon>Bacteria</taxon>
        <taxon>Bacillati</taxon>
        <taxon>Actinomycetota</taxon>
        <taxon>Actinomycetes</taxon>
        <taxon>Mycobacteriales</taxon>
        <taxon>Dietziaceae</taxon>
        <taxon>Dietzia</taxon>
    </lineage>
</organism>
<dbReference type="Proteomes" id="UP001589700">
    <property type="component" value="Unassembled WGS sequence"/>
</dbReference>
<dbReference type="RefSeq" id="WP_182632175.1">
    <property type="nucleotide sequence ID" value="NZ_JAALDM010000120.1"/>
</dbReference>
<accession>A0ABV5JL28</accession>
<gene>
    <name evidence="1" type="ORF">ACFFVD_01290</name>
</gene>
<reference evidence="1 2" key="1">
    <citation type="submission" date="2024-09" db="EMBL/GenBank/DDBJ databases">
        <authorList>
            <person name="Sun Q."/>
            <person name="Mori K."/>
        </authorList>
    </citation>
    <scope>NUCLEOTIDE SEQUENCE [LARGE SCALE GENOMIC DNA]</scope>
    <source>
        <strain evidence="1 2">CCM 7659</strain>
    </source>
</reference>
<evidence type="ECO:0000313" key="1">
    <source>
        <dbReference type="EMBL" id="MFB9258433.1"/>
    </source>
</evidence>
<name>A0ABV5JL28_9ACTN</name>
<evidence type="ECO:0000313" key="2">
    <source>
        <dbReference type="Proteomes" id="UP001589700"/>
    </source>
</evidence>
<comment type="caution">
    <text evidence="1">The sequence shown here is derived from an EMBL/GenBank/DDBJ whole genome shotgun (WGS) entry which is preliminary data.</text>
</comment>